<dbReference type="InterPro" id="IPR036412">
    <property type="entry name" value="HAD-like_sf"/>
</dbReference>
<dbReference type="InterPro" id="IPR023198">
    <property type="entry name" value="PGP-like_dom2"/>
</dbReference>
<protein>
    <submittedName>
        <fullName evidence="1">Putative hydrolase of the HAD superfamily</fullName>
    </submittedName>
</protein>
<dbReference type="PRINTS" id="PR00413">
    <property type="entry name" value="HADHALOGNASE"/>
</dbReference>
<dbReference type="STRING" id="1586267.GCA_001418685_00698"/>
<dbReference type="EMBL" id="FCOR01000003">
    <property type="protein sequence ID" value="CVK15863.1"/>
    <property type="molecule type" value="Genomic_DNA"/>
</dbReference>
<dbReference type="SUPFAM" id="SSF56784">
    <property type="entry name" value="HAD-like"/>
    <property type="match status" value="1"/>
</dbReference>
<proteinExistence type="predicted"/>
<dbReference type="Gene3D" id="1.10.150.240">
    <property type="entry name" value="Putative phosphatase, domain 2"/>
    <property type="match status" value="1"/>
</dbReference>
<accession>A0A0X3ANP9</accession>
<dbReference type="PANTHER" id="PTHR47478">
    <property type="match status" value="1"/>
</dbReference>
<dbReference type="SFLD" id="SFLDS00003">
    <property type="entry name" value="Haloacid_Dehalogenase"/>
    <property type="match status" value="1"/>
</dbReference>
<reference evidence="1 2" key="1">
    <citation type="submission" date="2016-01" db="EMBL/GenBank/DDBJ databases">
        <authorList>
            <person name="McClelland M."/>
            <person name="Jain A."/>
            <person name="Saraogi P."/>
            <person name="Mendelson R."/>
            <person name="Westerman R."/>
            <person name="SanMiguel P."/>
            <person name="Csonka L."/>
        </authorList>
    </citation>
    <scope>NUCLEOTIDE SEQUENCE [LARGE SCALE GENOMIC DNA]</scope>
    <source>
        <strain evidence="1 2">R-53146</strain>
    </source>
</reference>
<dbReference type="InterPro" id="IPR023214">
    <property type="entry name" value="HAD_sf"/>
</dbReference>
<gene>
    <name evidence="1" type="ORF">Ga0061079_103174</name>
</gene>
<sequence>MKRKIKHIFFDLDNTLWDTDKNSYLTIKSIYENLKIEERYKLIFSDFFTSYYERNENLWLLYRQDKVSKKDILERRFKDTFLEFHIDDDKIWNYFNDYFLTRIMKNNNLIEGAEEILNYLKTKGYQLHVVSNGFIQQTKQKVQETCIKDYLTTLTSGEEINKRKPAKEVFELALEKAHALVNESAFVGDDWEADVMGSQNIGMYPVYFNYKKGEYHKTAEIPIIKNLLELKNIF</sequence>
<keyword evidence="2" id="KW-1185">Reference proteome</keyword>
<dbReference type="InterPro" id="IPR041492">
    <property type="entry name" value="HAD_2"/>
</dbReference>
<dbReference type="AlphaFoldDB" id="A0A0X3ANP9"/>
<dbReference type="RefSeq" id="WP_055425083.1">
    <property type="nucleotide sequence ID" value="NZ_FCOR01000003.1"/>
</dbReference>
<dbReference type="Gene3D" id="3.40.50.1000">
    <property type="entry name" value="HAD superfamily/HAD-like"/>
    <property type="match status" value="1"/>
</dbReference>
<dbReference type="OrthoDB" id="9802350at2"/>
<dbReference type="NCBIfam" id="TIGR01549">
    <property type="entry name" value="HAD-SF-IA-v1"/>
    <property type="match status" value="1"/>
</dbReference>
<name>A0A0X3ANP9_9FLAO</name>
<dbReference type="Proteomes" id="UP000182761">
    <property type="component" value="Unassembled WGS sequence"/>
</dbReference>
<dbReference type="InterPro" id="IPR052550">
    <property type="entry name" value="Pyrimidine_5'-ntase_YjjG"/>
</dbReference>
<evidence type="ECO:0000313" key="1">
    <source>
        <dbReference type="EMBL" id="CVK15863.1"/>
    </source>
</evidence>
<organism evidence="1 2">
    <name type="scientific">Apibacter mensalis</name>
    <dbReference type="NCBI Taxonomy" id="1586267"/>
    <lineage>
        <taxon>Bacteria</taxon>
        <taxon>Pseudomonadati</taxon>
        <taxon>Bacteroidota</taxon>
        <taxon>Flavobacteriia</taxon>
        <taxon>Flavobacteriales</taxon>
        <taxon>Weeksellaceae</taxon>
        <taxon>Apibacter</taxon>
    </lineage>
</organism>
<dbReference type="Pfam" id="PF13419">
    <property type="entry name" value="HAD_2"/>
    <property type="match status" value="1"/>
</dbReference>
<dbReference type="InterPro" id="IPR006439">
    <property type="entry name" value="HAD-SF_hydro_IA"/>
</dbReference>
<keyword evidence="1" id="KW-0378">Hydrolase</keyword>
<evidence type="ECO:0000313" key="2">
    <source>
        <dbReference type="Proteomes" id="UP000182761"/>
    </source>
</evidence>
<dbReference type="PANTHER" id="PTHR47478:SF1">
    <property type="entry name" value="PYRIMIDINE 5'-NUCLEOTIDASE YJJG"/>
    <property type="match status" value="1"/>
</dbReference>
<dbReference type="SFLD" id="SFLDG01129">
    <property type="entry name" value="C1.5:_HAD__Beta-PGM__Phosphata"/>
    <property type="match status" value="1"/>
</dbReference>
<dbReference type="GO" id="GO:0016787">
    <property type="term" value="F:hydrolase activity"/>
    <property type="evidence" value="ECO:0007669"/>
    <property type="project" value="UniProtKB-KW"/>
</dbReference>